<dbReference type="GO" id="GO:0006621">
    <property type="term" value="P:protein retention in ER lumen"/>
    <property type="evidence" value="ECO:0007669"/>
    <property type="project" value="TreeGrafter"/>
</dbReference>
<dbReference type="InterPro" id="IPR036770">
    <property type="entry name" value="Ankyrin_rpt-contain_sf"/>
</dbReference>
<organism evidence="5">
    <name type="scientific">Cuerna arida</name>
    <dbReference type="NCBI Taxonomy" id="1464854"/>
    <lineage>
        <taxon>Eukaryota</taxon>
        <taxon>Metazoa</taxon>
        <taxon>Ecdysozoa</taxon>
        <taxon>Arthropoda</taxon>
        <taxon>Hexapoda</taxon>
        <taxon>Insecta</taxon>
        <taxon>Pterygota</taxon>
        <taxon>Neoptera</taxon>
        <taxon>Paraneoptera</taxon>
        <taxon>Hemiptera</taxon>
        <taxon>Auchenorrhyncha</taxon>
        <taxon>Membracoidea</taxon>
        <taxon>Cicadellidae</taxon>
        <taxon>Cicadellinae</taxon>
        <taxon>Proconiini</taxon>
        <taxon>Cuerna</taxon>
    </lineage>
</organism>
<dbReference type="GO" id="GO:0005789">
    <property type="term" value="C:endoplasmic reticulum membrane"/>
    <property type="evidence" value="ECO:0007669"/>
    <property type="project" value="UniProtKB-SubCell"/>
</dbReference>
<gene>
    <name evidence="5" type="ORF">g.1262</name>
</gene>
<feature type="non-terminal residue" evidence="5">
    <location>
        <position position="1"/>
    </location>
</feature>
<dbReference type="Gene3D" id="1.25.40.20">
    <property type="entry name" value="Ankyrin repeat-containing domain"/>
    <property type="match status" value="1"/>
</dbReference>
<dbReference type="PROSITE" id="PS50297">
    <property type="entry name" value="ANK_REP_REGION"/>
    <property type="match status" value="1"/>
</dbReference>
<comment type="subcellular location">
    <subcellularLocation>
        <location evidence="1">Endoplasmic reticulum membrane</location>
    </subcellularLocation>
</comment>
<dbReference type="Pfam" id="PF12796">
    <property type="entry name" value="Ank_2"/>
    <property type="match status" value="1"/>
</dbReference>
<dbReference type="PANTHER" id="PTHR12447">
    <property type="entry name" value="ANKYRIN REPEAT DOMAIN-CONTAINING PROTEIN 13"/>
    <property type="match status" value="1"/>
</dbReference>
<sequence length="106" mass="11756">DCGKVWSNNGSEAVANLEIDAKDMHGNTPLHLAVMLNHSEIVGLLLKKGAKVNIKNANGWTAMAEAISYGNRSVIKQIFETRQSQLEGSEEKSRMNFIKNLQKMQD</sequence>
<protein>
    <submittedName>
        <fullName evidence="5">Uncharacterized protein</fullName>
    </submittedName>
</protein>
<dbReference type="PANTHER" id="PTHR12447:SF25">
    <property type="entry name" value="ANKYRIN REPEAT DOMAIN-CONTAINING PROTEIN 13C"/>
    <property type="match status" value="1"/>
</dbReference>
<feature type="repeat" description="ANK" evidence="4">
    <location>
        <begin position="25"/>
        <end position="57"/>
    </location>
</feature>
<keyword evidence="4" id="KW-0040">ANK repeat</keyword>
<dbReference type="SUPFAM" id="SSF48403">
    <property type="entry name" value="Ankyrin repeat"/>
    <property type="match status" value="1"/>
</dbReference>
<dbReference type="GO" id="GO:0005102">
    <property type="term" value="F:signaling receptor binding"/>
    <property type="evidence" value="ECO:0007669"/>
    <property type="project" value="TreeGrafter"/>
</dbReference>
<feature type="non-terminal residue" evidence="5">
    <location>
        <position position="106"/>
    </location>
</feature>
<proteinExistence type="predicted"/>
<evidence type="ECO:0000256" key="1">
    <source>
        <dbReference type="ARBA" id="ARBA00004586"/>
    </source>
</evidence>
<evidence type="ECO:0000256" key="2">
    <source>
        <dbReference type="ARBA" id="ARBA00023186"/>
    </source>
</evidence>
<evidence type="ECO:0000313" key="5">
    <source>
        <dbReference type="EMBL" id="JAS57641.1"/>
    </source>
</evidence>
<evidence type="ECO:0000256" key="3">
    <source>
        <dbReference type="ARBA" id="ARBA00037107"/>
    </source>
</evidence>
<dbReference type="PROSITE" id="PS50088">
    <property type="entry name" value="ANK_REPEAT"/>
    <property type="match status" value="1"/>
</dbReference>
<evidence type="ECO:0000256" key="4">
    <source>
        <dbReference type="PROSITE-ProRule" id="PRU00023"/>
    </source>
</evidence>
<name>A0A1B6G5H8_9HEMI</name>
<comment type="function">
    <text evidence="3">Acts as a molecular chaperone for G protein-coupled receptors, regulating their biogenesis and exit from the ER.</text>
</comment>
<accession>A0A1B6G5H8</accession>
<dbReference type="InterPro" id="IPR002110">
    <property type="entry name" value="Ankyrin_rpt"/>
</dbReference>
<keyword evidence="2" id="KW-0143">Chaperone</keyword>
<dbReference type="InterPro" id="IPR021832">
    <property type="entry name" value="ANKRD13"/>
</dbReference>
<dbReference type="SMART" id="SM00248">
    <property type="entry name" value="ANK"/>
    <property type="match status" value="2"/>
</dbReference>
<dbReference type="EMBL" id="GECZ01012128">
    <property type="protein sequence ID" value="JAS57641.1"/>
    <property type="molecule type" value="Transcribed_RNA"/>
</dbReference>
<dbReference type="AlphaFoldDB" id="A0A1B6G5H8"/>
<reference evidence="5" key="1">
    <citation type="submission" date="2015-11" db="EMBL/GenBank/DDBJ databases">
        <title>De novo transcriptome assembly of four potential Pierce s Disease insect vectors from Arizona vineyards.</title>
        <authorList>
            <person name="Tassone E.E."/>
        </authorList>
    </citation>
    <scope>NUCLEOTIDE SEQUENCE</scope>
</reference>